<proteinExistence type="predicted"/>
<feature type="region of interest" description="Disordered" evidence="1">
    <location>
        <begin position="1"/>
        <end position="29"/>
    </location>
</feature>
<comment type="caution">
    <text evidence="2">The sequence shown here is derived from an EMBL/GenBank/DDBJ whole genome shotgun (WGS) entry which is preliminary data.</text>
</comment>
<name>A0A919VL44_9ACTN</name>
<sequence>MVPIAGSAGDPPGDLPYADRGHDGDVGRDSARRAIALSTREETMKTYARHLTARLFGRTRMGGLYLYWAFGK</sequence>
<dbReference type="Proteomes" id="UP000681340">
    <property type="component" value="Unassembled WGS sequence"/>
</dbReference>
<organism evidence="2 3">
    <name type="scientific">Actinoplanes auranticolor</name>
    <dbReference type="NCBI Taxonomy" id="47988"/>
    <lineage>
        <taxon>Bacteria</taxon>
        <taxon>Bacillati</taxon>
        <taxon>Actinomycetota</taxon>
        <taxon>Actinomycetes</taxon>
        <taxon>Micromonosporales</taxon>
        <taxon>Micromonosporaceae</taxon>
        <taxon>Actinoplanes</taxon>
    </lineage>
</organism>
<feature type="compositionally biased region" description="Basic and acidic residues" evidence="1">
    <location>
        <begin position="17"/>
        <end position="29"/>
    </location>
</feature>
<dbReference type="AlphaFoldDB" id="A0A919VL44"/>
<evidence type="ECO:0000313" key="2">
    <source>
        <dbReference type="EMBL" id="GIM67265.1"/>
    </source>
</evidence>
<evidence type="ECO:0000256" key="1">
    <source>
        <dbReference type="SAM" id="MobiDB-lite"/>
    </source>
</evidence>
<dbReference type="EMBL" id="BOQL01000021">
    <property type="protein sequence ID" value="GIM67265.1"/>
    <property type="molecule type" value="Genomic_DNA"/>
</dbReference>
<keyword evidence="3" id="KW-1185">Reference proteome</keyword>
<reference evidence="2" key="1">
    <citation type="submission" date="2021-03" db="EMBL/GenBank/DDBJ databases">
        <title>Whole genome shotgun sequence of Actinoplanes auranticolor NBRC 12245.</title>
        <authorList>
            <person name="Komaki H."/>
            <person name="Tamura T."/>
        </authorList>
    </citation>
    <scope>NUCLEOTIDE SEQUENCE</scope>
    <source>
        <strain evidence="2">NBRC 12245</strain>
    </source>
</reference>
<protein>
    <submittedName>
        <fullName evidence="2">Uncharacterized protein</fullName>
    </submittedName>
</protein>
<evidence type="ECO:0000313" key="3">
    <source>
        <dbReference type="Proteomes" id="UP000681340"/>
    </source>
</evidence>
<accession>A0A919VL44</accession>
<gene>
    <name evidence="2" type="ORF">Aau02nite_26650</name>
</gene>